<sequence length="455" mass="48446">MKLLSSEDWQAYPGKFIALWTDAHYAYALYQPAELVATLLVNGAYPALSHKGAGWFQRLAHDSNGHTAIGATDTRPAIEHFRSSDGTASWPEFSSPSGEGIHQVAVGPIHAAIIEPGHFRFSLRGEEVLKLEARLGYSHKGTLALIRGKSPRLAARFAARVSGDATVAHGIAFAHAAEAALGVTPPERAVYLRAIMAELERLANHGSDIGAIAGDAGFSFLDARFAWHRETLCEAAKAAFGHRLMMDMVIPGGVAGDILLGGMAAILAALLALESELPGLTRVFEDYASLQDRLVGTGIVPPQLAQAYAAGGFTGRASGQNHDARVSPGYAPYEHFGLEVPVEQDGDVAARIRIRLAEIIESIRFIRDMLTNLPDTAIVIAPPSGSGSGVGVAESFRGPVWHWLRIESGTIADVFIADASTLQWPLVEFAATTAILADFPLINKSINASYSGVDL</sequence>
<dbReference type="InterPro" id="IPR029014">
    <property type="entry name" value="NiFe-Hase_large"/>
</dbReference>
<evidence type="ECO:0000313" key="4">
    <source>
        <dbReference type="Proteomes" id="UP001156641"/>
    </source>
</evidence>
<proteinExistence type="predicted"/>
<dbReference type="Proteomes" id="UP001156641">
    <property type="component" value="Unassembled WGS sequence"/>
</dbReference>
<dbReference type="PANTHER" id="PTHR43485">
    <property type="entry name" value="HYDROGENASE-4 COMPONENT G"/>
    <property type="match status" value="1"/>
</dbReference>
<dbReference type="InterPro" id="IPR052197">
    <property type="entry name" value="ComplexI_49kDa-like"/>
</dbReference>
<name>A0ABQ6ABV3_9PROT</name>
<dbReference type="InterPro" id="IPR001501">
    <property type="entry name" value="Ni-dep_hyd_lsu"/>
</dbReference>
<evidence type="ECO:0000259" key="2">
    <source>
        <dbReference type="Pfam" id="PF00346"/>
    </source>
</evidence>
<dbReference type="PANTHER" id="PTHR43485:SF1">
    <property type="entry name" value="FORMATE HYDROGENLYASE SUBUNIT 5-RELATED"/>
    <property type="match status" value="1"/>
</dbReference>
<reference evidence="4" key="1">
    <citation type="journal article" date="2019" name="Int. J. Syst. Evol. Microbiol.">
        <title>The Global Catalogue of Microorganisms (GCM) 10K type strain sequencing project: providing services to taxonomists for standard genome sequencing and annotation.</title>
        <authorList>
            <consortium name="The Broad Institute Genomics Platform"/>
            <consortium name="The Broad Institute Genome Sequencing Center for Infectious Disease"/>
            <person name="Wu L."/>
            <person name="Ma J."/>
        </authorList>
    </citation>
    <scope>NUCLEOTIDE SEQUENCE [LARGE SCALE GENOMIC DNA]</scope>
    <source>
        <strain evidence="4">NBRC 112502</strain>
    </source>
</reference>
<dbReference type="InterPro" id="IPR037232">
    <property type="entry name" value="NADH_quin_OxRdtase_su_C/D-like"/>
</dbReference>
<evidence type="ECO:0000313" key="3">
    <source>
        <dbReference type="EMBL" id="GLR68788.1"/>
    </source>
</evidence>
<dbReference type="SUPFAM" id="SSF143243">
    <property type="entry name" value="Nqo5-like"/>
    <property type="match status" value="1"/>
</dbReference>
<dbReference type="RefSeq" id="WP_284259645.1">
    <property type="nucleotide sequence ID" value="NZ_BSOS01000094.1"/>
</dbReference>
<dbReference type="Pfam" id="PF00346">
    <property type="entry name" value="Complex1_49kDa"/>
    <property type="match status" value="1"/>
</dbReference>
<dbReference type="Pfam" id="PF00374">
    <property type="entry name" value="NiFeSe_Hases"/>
    <property type="match status" value="1"/>
</dbReference>
<accession>A0ABQ6ABV3</accession>
<protein>
    <submittedName>
        <fullName evidence="3">Hydrogenase expression protein HypE</fullName>
    </submittedName>
</protein>
<dbReference type="EMBL" id="BSOS01000094">
    <property type="protein sequence ID" value="GLR68788.1"/>
    <property type="molecule type" value="Genomic_DNA"/>
</dbReference>
<gene>
    <name evidence="3" type="ORF">GCM10010909_34700</name>
</gene>
<keyword evidence="1" id="KW-0560">Oxidoreductase</keyword>
<evidence type="ECO:0000256" key="1">
    <source>
        <dbReference type="ARBA" id="ARBA00023002"/>
    </source>
</evidence>
<dbReference type="Gene3D" id="1.10.645.10">
    <property type="entry name" value="Cytochrome-c3 Hydrogenase, chain B"/>
    <property type="match status" value="1"/>
</dbReference>
<dbReference type="SUPFAM" id="SSF56762">
    <property type="entry name" value="HydB/Nqo4-like"/>
    <property type="match status" value="1"/>
</dbReference>
<dbReference type="InterPro" id="IPR001135">
    <property type="entry name" value="NADH_Q_OxRdtase_suD"/>
</dbReference>
<feature type="domain" description="NADH-quinone oxidoreductase subunit D" evidence="2">
    <location>
        <begin position="228"/>
        <end position="380"/>
    </location>
</feature>
<organism evidence="3 4">
    <name type="scientific">Acidocella aquatica</name>
    <dbReference type="NCBI Taxonomy" id="1922313"/>
    <lineage>
        <taxon>Bacteria</taxon>
        <taxon>Pseudomonadati</taxon>
        <taxon>Pseudomonadota</taxon>
        <taxon>Alphaproteobacteria</taxon>
        <taxon>Acetobacterales</taxon>
        <taxon>Acidocellaceae</taxon>
        <taxon>Acidocella</taxon>
    </lineage>
</organism>
<comment type="caution">
    <text evidence="3">The sequence shown here is derived from an EMBL/GenBank/DDBJ whole genome shotgun (WGS) entry which is preliminary data.</text>
</comment>
<keyword evidence="4" id="KW-1185">Reference proteome</keyword>